<dbReference type="InterPro" id="IPR013154">
    <property type="entry name" value="ADH-like_N"/>
</dbReference>
<dbReference type="CDD" id="cd05289">
    <property type="entry name" value="MDR_like_2"/>
    <property type="match status" value="1"/>
</dbReference>
<proteinExistence type="predicted"/>
<protein>
    <submittedName>
        <fullName evidence="3">NADP-dependent oxidoreductase</fullName>
    </submittedName>
</protein>
<name>A0ABP9NLX8_9PSEU</name>
<sequence>MKSPPAPHPFPADRASTITRSLSRVRALQFTAYGGPEVLSWAEAPDPHAGAGEIRIAVRAASVNPLDWKILSGAMSEGRVPGEPQYLGYDAAGVVDEVGEGVTGVAVGDEVFGRGRNTQAEYAVLGSWVPKPPSVDWAVAAAAGVAGETSDRVLRLLGVSQGDTIFIDGGAGGVGAVAVQIAIARGANVIASAGEANQDYLREIGAVPVRYGEGVADRVRAAAGGQVDGVFDVAGRTPVGELTSLVAEPSQVVSIANFAAGGAGARVSTGGADSRPTEALTEVAELLARGKLVIKVQTFPFERAVEAFRISQGGHVRGKLVLVP</sequence>
<reference evidence="4" key="1">
    <citation type="journal article" date="2019" name="Int. J. Syst. Evol. Microbiol.">
        <title>The Global Catalogue of Microorganisms (GCM) 10K type strain sequencing project: providing services to taxonomists for standard genome sequencing and annotation.</title>
        <authorList>
            <consortium name="The Broad Institute Genomics Platform"/>
            <consortium name="The Broad Institute Genome Sequencing Center for Infectious Disease"/>
            <person name="Wu L."/>
            <person name="Ma J."/>
        </authorList>
    </citation>
    <scope>NUCLEOTIDE SEQUENCE [LARGE SCALE GENOMIC DNA]</scope>
    <source>
        <strain evidence="4">JCM 18302</strain>
    </source>
</reference>
<evidence type="ECO:0000313" key="3">
    <source>
        <dbReference type="EMBL" id="GAA5124312.1"/>
    </source>
</evidence>
<feature type="domain" description="Enoyl reductase (ER)" evidence="2">
    <location>
        <begin position="34"/>
        <end position="322"/>
    </location>
</feature>
<evidence type="ECO:0000313" key="4">
    <source>
        <dbReference type="Proteomes" id="UP001500804"/>
    </source>
</evidence>
<dbReference type="Gene3D" id="3.40.50.720">
    <property type="entry name" value="NAD(P)-binding Rossmann-like Domain"/>
    <property type="match status" value="1"/>
</dbReference>
<dbReference type="Gene3D" id="3.90.180.10">
    <property type="entry name" value="Medium-chain alcohol dehydrogenases, catalytic domain"/>
    <property type="match status" value="1"/>
</dbReference>
<dbReference type="SUPFAM" id="SSF51735">
    <property type="entry name" value="NAD(P)-binding Rossmann-fold domains"/>
    <property type="match status" value="1"/>
</dbReference>
<dbReference type="SMART" id="SM00829">
    <property type="entry name" value="PKS_ER"/>
    <property type="match status" value="1"/>
</dbReference>
<evidence type="ECO:0000256" key="1">
    <source>
        <dbReference type="ARBA" id="ARBA00022857"/>
    </source>
</evidence>
<dbReference type="Pfam" id="PF08240">
    <property type="entry name" value="ADH_N"/>
    <property type="match status" value="1"/>
</dbReference>
<dbReference type="EMBL" id="BAABJO010000013">
    <property type="protein sequence ID" value="GAA5124312.1"/>
    <property type="molecule type" value="Genomic_DNA"/>
</dbReference>
<dbReference type="InterPro" id="IPR036291">
    <property type="entry name" value="NAD(P)-bd_dom_sf"/>
</dbReference>
<gene>
    <name evidence="3" type="ORF">GCM10023320_37310</name>
</gene>
<dbReference type="InterPro" id="IPR020843">
    <property type="entry name" value="ER"/>
</dbReference>
<evidence type="ECO:0000259" key="2">
    <source>
        <dbReference type="SMART" id="SM00829"/>
    </source>
</evidence>
<dbReference type="PANTHER" id="PTHR44154">
    <property type="entry name" value="QUINONE OXIDOREDUCTASE"/>
    <property type="match status" value="1"/>
</dbReference>
<dbReference type="Pfam" id="PF13602">
    <property type="entry name" value="ADH_zinc_N_2"/>
    <property type="match status" value="1"/>
</dbReference>
<keyword evidence="4" id="KW-1185">Reference proteome</keyword>
<keyword evidence="1" id="KW-0521">NADP</keyword>
<dbReference type="SUPFAM" id="SSF50129">
    <property type="entry name" value="GroES-like"/>
    <property type="match status" value="1"/>
</dbReference>
<comment type="caution">
    <text evidence="3">The sequence shown here is derived from an EMBL/GenBank/DDBJ whole genome shotgun (WGS) entry which is preliminary data.</text>
</comment>
<organism evidence="3 4">
    <name type="scientific">Pseudonocardia adelaidensis</name>
    <dbReference type="NCBI Taxonomy" id="648754"/>
    <lineage>
        <taxon>Bacteria</taxon>
        <taxon>Bacillati</taxon>
        <taxon>Actinomycetota</taxon>
        <taxon>Actinomycetes</taxon>
        <taxon>Pseudonocardiales</taxon>
        <taxon>Pseudonocardiaceae</taxon>
        <taxon>Pseudonocardia</taxon>
    </lineage>
</organism>
<dbReference type="PANTHER" id="PTHR44154:SF1">
    <property type="entry name" value="QUINONE OXIDOREDUCTASE"/>
    <property type="match status" value="1"/>
</dbReference>
<accession>A0ABP9NLX8</accession>
<dbReference type="Proteomes" id="UP001500804">
    <property type="component" value="Unassembled WGS sequence"/>
</dbReference>
<dbReference type="InterPro" id="IPR051603">
    <property type="entry name" value="Zinc-ADH_QOR/CCCR"/>
</dbReference>
<dbReference type="InterPro" id="IPR011032">
    <property type="entry name" value="GroES-like_sf"/>
</dbReference>